<dbReference type="Gene3D" id="2.130.10.10">
    <property type="entry name" value="YVTN repeat-like/Quinoprotein amine dehydrogenase"/>
    <property type="match status" value="1"/>
</dbReference>
<comment type="caution">
    <text evidence="7">The sequence shown here is derived from an EMBL/GenBank/DDBJ whole genome shotgun (WGS) entry which is preliminary data.</text>
</comment>
<dbReference type="InterPro" id="IPR036322">
    <property type="entry name" value="WD40_repeat_dom_sf"/>
</dbReference>
<feature type="compositionally biased region" description="Gly residues" evidence="4">
    <location>
        <begin position="121"/>
        <end position="134"/>
    </location>
</feature>
<proteinExistence type="predicted"/>
<evidence type="ECO:0000259" key="6">
    <source>
        <dbReference type="PROSITE" id="PS51783"/>
    </source>
</evidence>
<dbReference type="InterPro" id="IPR051944">
    <property type="entry name" value="BEACH_domain_protein"/>
</dbReference>
<dbReference type="PROSITE" id="PS50082">
    <property type="entry name" value="WD_REPEATS_2"/>
    <property type="match status" value="2"/>
</dbReference>
<sequence>MRGWLPWKAGGGAAGNDRSNSNTVGDGDGGGADGADSLTPQDAILLQQQQRQRQQQRGGGVGSSGNTTPINVISRPWNRTTSTSTSSTSLHQLQSSAASSSAPAPGRLTGGGSITSSTTSAGGGIGGGGGGGGSVIQALMAGHHHNRPHHHHHHHHNHNSAKVDAEIERRVAISARNLGEGVSRIVLAARMGGGGGGAASGGGGGGGDGEWKSQLLQLLGGSDEDIANSDDREGNIHNTASGDEDNFNNGNSNDHDDGGDNMPTRTATSSTAPPTPESTDIDYLLEHSSTCERFVLRCVENELPPNLIHCLRLLRVLELQRDQQHHHHHQQQQQQQQVNIMAKNQDRSAFGDFESGEEEAEEEKEEGKENEVGAVEKDEAVEKATKSAVTVPASSPGPISQTAASKVSRLLCLLCSDASVGEQLRPHLFGLLALSGASYPHSGVHIASAASDVIRAFSAHCLSPSLVWFLNDRKMIVHMTDDIKELCAMTPLSPVSASGGVGGSNSSPSSSSRRSLYGSDAERAGLWVIALRTIVYLVANSCNHQCVELLKDFDGAGGYHVLAYAIEHSSERHVPKLLELVTVLVCCKIATSSVSSLRPRSNSQYGSEGEFGEGMGDTMMLDNDDILNPILDVAENKVAMNTNAFEIMDGLMMRSIPLLKAYENQHDGERPTFAGHVNLTEMTDFAVEYAWEMVLERKKTPTSSTSGDEEIGVKPIVDLTSELLVTTLQLYSDHAKNFDLIESEYHTLSHYLLSFPSFSDVSVKVMTLKTLEYVCTGVAGANSLMPLRVVTEIFISQCKLLLKVASAKDDSNGDENATMVFETARQDLQMLCDTLMKLLEFDETVSQVILDCGLLGSKLDDVLSIIMTSLANSGEEVDDKEKAGPTPAMETNLDCIYECLCRILKLVARQPLARIASEENYVSSPPTNVTARDNWSLTPFLSVGILHLGDSSALAALDVFDAIMAKNHNSLLGEDMNCLLGLVDQLSLYQKRAADENSQQIDPRLITRQTAILETMKSILPTNLPSQDIFRTCGGFQCLVRLFFCIEGKTPSPDDSEAVNLATMKLLESAFSLLASATDPNARNLKQLGDMGTPPIAMDILTVDNDLSMAAPELPSTTNLYYLRKHGFYIGFANAIAGTGILNDITIAKKVVNLALELVHPKLVLSAEGSGRRTSSHADGKNSSDDTIISIRNADATRLVLGLTTLLPDTDEHKTLAKSAFDELLRLCANDMAGSSLTRLASSGLCTSLTSRQEFASMLEDRSHFLYSRFVLLLRRIAAFSMTYNDFVSLLRCVAGPILLADQDDVDDTTASQNRRIRLAVISSSVQNKKASSATKTESWQAREIGFCNRLETLSVIAERGDRVARCEVGGDSLNTIAMYMQKIPLEDRMYKLAEQGRLKFLEIERVDASGQPSPIGVRSADSSGVWSPLVSSGFTYSVWMRQHHPVKDGSQSSLFIFDISSPPIEKSSSDGSGLGFPYGGVRHEFFSCWYDIQNQRFCVLTSSNSRGEPTCFPVSPLPAGVWHHIQLTYHAPKRSMLGRKAIITLCIDGRPMESDAKIDAFNLPPTARIHIGVPNPVLASSGIVRGSLPLWDLGPTLLISAALGLRDATALYTAGPEFPGLFWGDRPQHWSLAAAATAAFVMLSENGEKGSVAAALRRRKIPSMEAVGHVMRERGLGGGPMAGPESDSLSAVGLLCSIPPEQIIFGFRASSFSASFGGRESGIQQNFACRLINISRINTSGSPSTDAVVYGYSNIISPNSFADNVQWIGGPNILMPIVNAAQSSSSLALSLRMIRESVRRHPPNLEMLQAGGGYRMLALLLRQKRIMDANVLDQCFAFAVHGFVPSVQDKDSSKSKISKIDSPGGALSKGTTHRWVFADLDAMKYLLLNHQVWDLNGAGPELPSRLLTYFNGLVIAHSTHAAFNSRRLHLLGIIRWALHLMLEATKLFAEGASAAENVSKTEDSQDRMQRNYSENSKLSTTASNAFKNGWFATPPLLASVTSGGDPGNELLLSCKTLLRRVLTFMLTPGDLEAIAGAAIYTLSITGGGAQDMGLNAHKDPQMSSMSADVLAPGSVARVYLLRLLEELVVDGVNEIVTDDIRGAHDADGPTESSVEPHLGGSSSSGQSYLGTTCVAKRKKHDPTSTQSSSSDTAHHPKHQEAQIFLAAFAGILTPVWFASILEGCREEASASAVLRLMVLMIQNSRKFAVSFDEAGGFAPLVLSIPRFSTCPSIILPLLCHLLHAPILRLPCFSTLDPKQLCDAFDAESDADDLITVAQESQRVQSDPSCGIFALLAECLGRNIQLASFDYEMGLSARRTNEAVLHLLSHQHAFSPSFQSFCRTPDFLEPLAQALCLAHDEQMQKLHISTDDENLATPEEGSDRDDFIDWPSENTERRSRERRGSLSKLDTSATPTERLIGKSDEDKGSGIGMVHLLHIVLSHAVLQEPMAAPLVSALFRSFPIHASPDQVEAFHLVLIEHCGLVVKDVLQRGEPFAIANCIGVCSVLLDRLMAGFFTSEPMLEVVNIVMFTLSSLSSSGTYASRTLANVDQNLLVADTAHIARLTCLTALRRSRPTGSYDEGDDDLKLGVLKMIGEFMRQLLLVPSNLLSGQGILRKQVGYPIPAPTSRFFSLWQSANLSRCSPSSVSCNYPDLTATEEPDRAFIVALMADIHGILLEKRGDVREQAVNVVASLLQRRRDIMTELLITDIPRGDHMETVDLINHGGFGALLDVLETTTMPENAPRNEILLAGFFEWLENDQEEVAAVFHGIRVQASRMDIATNVGAASPEEAIENEQKVMLRKLSLYDSADRTILGGLGRSELATRSHNATAETHALWKRQGFDDLSYGAMQWKILLRQLKGSCTIWEGGVNFNKKSLFDKSVLVSSALDKRSDTNGDLGSNSDLRVESSNETVKRWKLDLTEGYEHQRRRLLPNYEFHGLYNIDEKVDNVQYIDETGLRAIESVKETPTEQLSNTEGQDVIPGELEVTADLLKRMKLEKRHDDVDEDDDMIEDGEKAGDISHLEGQGVMIASGELGATAEFLSKMNLEKRHDDCDDDEMIDDEDNDEFFMSAQDESIMITHTASVEDQSARTADIDKNHRSKHDAATNESEGNSGENQTDAEEGEKGNFAASSYDLITGLLKAGDWPDQCYNVSRCTGLEVRKALLLWCRNAFYVVDGFEQTDGEGLKGKITRLKKATTRFQVNIRQRNPDDFDTHVEKVKEKEKSSQDSSEEEITYQHRSQRIAFTDLYSVYRRRYQLQQNALEFFDVHRNGTLIAFATTEEREEVLSKVLSKPLPSSIFSSSALGGSTTINYNKFMNNLRAKITSLWVQGKITNFEFIMHMNSFAGRTYNDLTQYPVFPWVLADYDSEEIDLNDPSIYRDFSMPMGAQSQPRANQFKDRYESLKQSYAAGIGPPPFHYGTHYSCAAYVLHYLMRLEPFSRLALALQGGKFDVADRLFHNIGSSWKSASSENLQDVRELIPEFFYLPDFLVNSNMFDFGTTQSGKAVHDLTLPRWAKGDPKRFIRIHRQALESDFVSRNLHQWLDLIFGYKQRGQEAIASLNTFVHVTYEGQVDLDLIEDPVERASIIAQIQNFGQTPSRLERRPFPQRIVVSAFKEKGLDSSSLASLATLTPPFCVVGAPQRVYLRVSLVDTCKIGMAGQMDSSVGDMCLVKGQLVGVGRSCGFILPSRKYYRYGWPNNGISVHVAITTARYREVNKVLSIHDGMHRGPISAAKSSLNGVWLVTGCIDSTVRVWKYDGQNMHLQATLCGHDGGRITCLDISTTFGMIVTGGSDGKILVWDLRTLTFLRQLNQISSRPCSAYDGCANCFPIKSVSINHKNGNIVTLVHSSLRVFDINGNLVAKQMSADELEGNSIPSCAISTDCPEWMESGVVAVSGHLNGSVRLWSINYDNEQLVVRHKLQEPVHSCPITALRITGDRQETLLVGDKSGKMSAFSTLKLDQLSTSELSTFLADMYC</sequence>
<dbReference type="EMBL" id="JALLBG020000043">
    <property type="protein sequence ID" value="KAL3770353.1"/>
    <property type="molecule type" value="Genomic_DNA"/>
</dbReference>
<evidence type="ECO:0008006" key="9">
    <source>
        <dbReference type="Google" id="ProtNLM"/>
    </source>
</evidence>
<feature type="region of interest" description="Disordered" evidence="4">
    <location>
        <begin position="3214"/>
        <end position="3238"/>
    </location>
</feature>
<dbReference type="Gene3D" id="1.10.1540.10">
    <property type="entry name" value="BEACH domain"/>
    <property type="match status" value="1"/>
</dbReference>
<protein>
    <recommendedName>
        <fullName evidence="9">HECT-type E3 ubiquitin transferase</fullName>
    </recommendedName>
</protein>
<evidence type="ECO:0000313" key="7">
    <source>
        <dbReference type="EMBL" id="KAL3770353.1"/>
    </source>
</evidence>
<evidence type="ECO:0000256" key="1">
    <source>
        <dbReference type="ARBA" id="ARBA00022574"/>
    </source>
</evidence>
<dbReference type="InterPro" id="IPR011993">
    <property type="entry name" value="PH-like_dom_sf"/>
</dbReference>
<dbReference type="SMART" id="SM00320">
    <property type="entry name" value="WD40"/>
    <property type="match status" value="4"/>
</dbReference>
<dbReference type="InterPro" id="IPR023362">
    <property type="entry name" value="PH-BEACH_dom"/>
</dbReference>
<gene>
    <name evidence="7" type="ORF">ACHAWU_003573</name>
</gene>
<feature type="repeat" description="WD" evidence="3">
    <location>
        <begin position="3727"/>
        <end position="3759"/>
    </location>
</feature>
<feature type="compositionally biased region" description="Low complexity" evidence="4">
    <location>
        <begin position="260"/>
        <end position="272"/>
    </location>
</feature>
<dbReference type="Pfam" id="PF00400">
    <property type="entry name" value="WD40"/>
    <property type="match status" value="2"/>
</dbReference>
<dbReference type="PROSITE" id="PS00678">
    <property type="entry name" value="WD_REPEATS_1"/>
    <property type="match status" value="1"/>
</dbReference>
<feature type="compositionally biased region" description="Low complexity" evidence="4">
    <location>
        <begin position="80"/>
        <end position="101"/>
    </location>
</feature>
<keyword evidence="2" id="KW-0677">Repeat</keyword>
<feature type="region of interest" description="Disordered" evidence="4">
    <location>
        <begin position="353"/>
        <end position="381"/>
    </location>
</feature>
<feature type="compositionally biased region" description="Low complexity" evidence="4">
    <location>
        <begin position="47"/>
        <end position="56"/>
    </location>
</feature>
<keyword evidence="1 3" id="KW-0853">WD repeat</keyword>
<feature type="compositionally biased region" description="Basic and acidic residues" evidence="4">
    <location>
        <begin position="3214"/>
        <end position="3229"/>
    </location>
</feature>
<evidence type="ECO:0000313" key="8">
    <source>
        <dbReference type="Proteomes" id="UP001530293"/>
    </source>
</evidence>
<feature type="region of interest" description="Disordered" evidence="4">
    <location>
        <begin position="223"/>
        <end position="280"/>
    </location>
</feature>
<evidence type="ECO:0000256" key="4">
    <source>
        <dbReference type="SAM" id="MobiDB-lite"/>
    </source>
</evidence>
<evidence type="ECO:0000256" key="3">
    <source>
        <dbReference type="PROSITE-ProRule" id="PRU00221"/>
    </source>
</evidence>
<name>A0ABD3N2Q6_9STRA</name>
<feature type="region of interest" description="Disordered" evidence="4">
    <location>
        <begin position="3086"/>
        <end position="3128"/>
    </location>
</feature>
<dbReference type="InterPro" id="IPR036372">
    <property type="entry name" value="BEACH_dom_sf"/>
</dbReference>
<dbReference type="PROSITE" id="PS50197">
    <property type="entry name" value="BEACH"/>
    <property type="match status" value="1"/>
</dbReference>
<dbReference type="InterPro" id="IPR019775">
    <property type="entry name" value="WD40_repeat_CS"/>
</dbReference>
<feature type="region of interest" description="Disordered" evidence="4">
    <location>
        <begin position="2103"/>
        <end position="2128"/>
    </location>
</feature>
<feature type="domain" description="BEACH-type PH" evidence="6">
    <location>
        <begin position="3144"/>
        <end position="3294"/>
    </location>
</feature>
<dbReference type="FunFam" id="1.10.1540.10:FF:000001">
    <property type="entry name" value="neurobeachin isoform X1"/>
    <property type="match status" value="1"/>
</dbReference>
<dbReference type="PANTHER" id="PTHR46108:SF4">
    <property type="entry name" value="BLUE CHEESE"/>
    <property type="match status" value="1"/>
</dbReference>
<feature type="compositionally biased region" description="Basic and acidic residues" evidence="4">
    <location>
        <begin position="365"/>
        <end position="381"/>
    </location>
</feature>
<dbReference type="SUPFAM" id="SSF50978">
    <property type="entry name" value="WD40 repeat-like"/>
    <property type="match status" value="1"/>
</dbReference>
<feature type="compositionally biased region" description="Basic and acidic residues" evidence="4">
    <location>
        <begin position="2394"/>
        <end position="2404"/>
    </location>
</feature>
<organism evidence="7 8">
    <name type="scientific">Discostella pseudostelligera</name>
    <dbReference type="NCBI Taxonomy" id="259834"/>
    <lineage>
        <taxon>Eukaryota</taxon>
        <taxon>Sar</taxon>
        <taxon>Stramenopiles</taxon>
        <taxon>Ochrophyta</taxon>
        <taxon>Bacillariophyta</taxon>
        <taxon>Coscinodiscophyceae</taxon>
        <taxon>Thalassiosirophycidae</taxon>
        <taxon>Stephanodiscales</taxon>
        <taxon>Stephanodiscaceae</taxon>
        <taxon>Discostella</taxon>
    </lineage>
</organism>
<dbReference type="Gene3D" id="2.30.29.30">
    <property type="entry name" value="Pleckstrin-homology domain (PH domain)/Phosphotyrosine-binding domain (PTB)"/>
    <property type="match status" value="1"/>
</dbReference>
<feature type="compositionally biased region" description="Acidic residues" evidence="4">
    <location>
        <begin position="354"/>
        <end position="364"/>
    </location>
</feature>
<dbReference type="InterPro" id="IPR000409">
    <property type="entry name" value="BEACH_dom"/>
</dbReference>
<feature type="region of interest" description="Disordered" evidence="4">
    <location>
        <begin position="2136"/>
        <end position="2155"/>
    </location>
</feature>
<dbReference type="InterPro" id="IPR013320">
    <property type="entry name" value="ConA-like_dom_sf"/>
</dbReference>
<feature type="compositionally biased region" description="Polar residues" evidence="4">
    <location>
        <begin position="3109"/>
        <end position="3120"/>
    </location>
</feature>
<dbReference type="SMART" id="SM01026">
    <property type="entry name" value="Beach"/>
    <property type="match status" value="1"/>
</dbReference>
<evidence type="ECO:0000256" key="2">
    <source>
        <dbReference type="ARBA" id="ARBA00022737"/>
    </source>
</evidence>
<dbReference type="PANTHER" id="PTHR46108">
    <property type="entry name" value="BLUE CHEESE"/>
    <property type="match status" value="1"/>
</dbReference>
<feature type="repeat" description="WD" evidence="3">
    <location>
        <begin position="3779"/>
        <end position="3813"/>
    </location>
</feature>
<dbReference type="InterPro" id="IPR001680">
    <property type="entry name" value="WD40_rpt"/>
</dbReference>
<accession>A0ABD3N2Q6</accession>
<dbReference type="PROSITE" id="PS51783">
    <property type="entry name" value="PH_BEACH"/>
    <property type="match status" value="1"/>
</dbReference>
<feature type="compositionally biased region" description="Basic and acidic residues" evidence="4">
    <location>
        <begin position="3095"/>
        <end position="3108"/>
    </location>
</feature>
<evidence type="ECO:0000259" key="5">
    <source>
        <dbReference type="PROSITE" id="PS50197"/>
    </source>
</evidence>
<reference evidence="7 8" key="1">
    <citation type="submission" date="2024-10" db="EMBL/GenBank/DDBJ databases">
        <title>Updated reference genomes for cyclostephanoid diatoms.</title>
        <authorList>
            <person name="Roberts W.R."/>
            <person name="Alverson A.J."/>
        </authorList>
    </citation>
    <scope>NUCLEOTIDE SEQUENCE [LARGE SCALE GENOMIC DNA]</scope>
    <source>
        <strain evidence="7 8">AJA232-27</strain>
    </source>
</reference>
<feature type="region of interest" description="Disordered" evidence="4">
    <location>
        <begin position="496"/>
        <end position="515"/>
    </location>
</feature>
<dbReference type="InterPro" id="IPR015943">
    <property type="entry name" value="WD40/YVTN_repeat-like_dom_sf"/>
</dbReference>
<feature type="region of interest" description="Disordered" evidence="4">
    <location>
        <begin position="2370"/>
        <end position="2425"/>
    </location>
</feature>
<feature type="domain" description="BEACH" evidence="5">
    <location>
        <begin position="3316"/>
        <end position="3612"/>
    </location>
</feature>
<dbReference type="Pfam" id="PF02138">
    <property type="entry name" value="Beach"/>
    <property type="match status" value="1"/>
</dbReference>
<feature type="region of interest" description="Disordered" evidence="4">
    <location>
        <begin position="1"/>
        <end position="136"/>
    </location>
</feature>
<dbReference type="Pfam" id="PF14844">
    <property type="entry name" value="PH_BEACH"/>
    <property type="match status" value="1"/>
</dbReference>
<dbReference type="CDD" id="cd06071">
    <property type="entry name" value="Beach"/>
    <property type="match status" value="1"/>
</dbReference>
<dbReference type="SUPFAM" id="SSF50729">
    <property type="entry name" value="PH domain-like"/>
    <property type="match status" value="1"/>
</dbReference>
<keyword evidence="8" id="KW-1185">Reference proteome</keyword>
<dbReference type="Proteomes" id="UP001530293">
    <property type="component" value="Unassembled WGS sequence"/>
</dbReference>
<dbReference type="SUPFAM" id="SSF81837">
    <property type="entry name" value="BEACH domain"/>
    <property type="match status" value="1"/>
</dbReference>
<dbReference type="SUPFAM" id="SSF49899">
    <property type="entry name" value="Concanavalin A-like lectins/glucanases"/>
    <property type="match status" value="1"/>
</dbReference>